<keyword evidence="1" id="KW-0472">Membrane</keyword>
<dbReference type="EMBL" id="JACHHT010000003">
    <property type="protein sequence ID" value="MBB6523351.1"/>
    <property type="molecule type" value="Genomic_DNA"/>
</dbReference>
<dbReference type="RefSeq" id="WP_166848111.1">
    <property type="nucleotide sequence ID" value="NZ_JAAONY010000003.1"/>
</dbReference>
<sequence>MAEQQNKRPLSKAQENKLGQGWVANFRRRIRRWALKRRRAQSAFILDRNNLFIFPTGSGFSLLLVMLLMWLLGTNYDNNLILALAFLLGSILITCILHTHASLAGLKIELMQIQEGFVGDELQVNLRLSGQGKRDYPDVRLFWAGQFPKAVHIEEQEPLRLSLSFTAPRRGSISPPLLCIESRFPLGLLRCWTWLRFDGETLVYPKPVDAGPLPASASSEGSGDSEPVLLEGAEDFSGFHSYRDGESLRHISWKHYAQGKGLFVKDFQAYADEQLWIDWDALPGMDREARLQRLCDWLLHLADGIQPFGMRLPGIEIAPNIGPEHRLHCLRCLASFEAHQLAAIDVDYYLEGGA</sequence>
<keyword evidence="3" id="KW-1185">Reference proteome</keyword>
<dbReference type="PANTHER" id="PTHR34351">
    <property type="entry name" value="SLR1927 PROTEIN-RELATED"/>
    <property type="match status" value="1"/>
</dbReference>
<feature type="transmembrane region" description="Helical" evidence="1">
    <location>
        <begin position="51"/>
        <end position="73"/>
    </location>
</feature>
<feature type="transmembrane region" description="Helical" evidence="1">
    <location>
        <begin position="79"/>
        <end position="97"/>
    </location>
</feature>
<dbReference type="InParanoid" id="A0A7X0MX49"/>
<comment type="caution">
    <text evidence="2">The sequence shown here is derived from an EMBL/GenBank/DDBJ whole genome shotgun (WGS) entry which is preliminary data.</text>
</comment>
<evidence type="ECO:0000313" key="2">
    <source>
        <dbReference type="EMBL" id="MBB6523351.1"/>
    </source>
</evidence>
<gene>
    <name evidence="2" type="ORF">HNR48_003653</name>
</gene>
<evidence type="ECO:0000313" key="3">
    <source>
        <dbReference type="Proteomes" id="UP000528457"/>
    </source>
</evidence>
<organism evidence="2 3">
    <name type="scientific">Pseudoteredinibacter isoporae</name>
    <dbReference type="NCBI Taxonomy" id="570281"/>
    <lineage>
        <taxon>Bacteria</taxon>
        <taxon>Pseudomonadati</taxon>
        <taxon>Pseudomonadota</taxon>
        <taxon>Gammaproteobacteria</taxon>
        <taxon>Cellvibrionales</taxon>
        <taxon>Cellvibrionaceae</taxon>
        <taxon>Pseudoteredinibacter</taxon>
    </lineage>
</organism>
<evidence type="ECO:0000256" key="1">
    <source>
        <dbReference type="SAM" id="Phobius"/>
    </source>
</evidence>
<dbReference type="AlphaFoldDB" id="A0A7X0MX49"/>
<dbReference type="Proteomes" id="UP000528457">
    <property type="component" value="Unassembled WGS sequence"/>
</dbReference>
<protein>
    <submittedName>
        <fullName evidence="2">Uncharacterized protein (DUF58 family)</fullName>
    </submittedName>
</protein>
<keyword evidence="1" id="KW-1133">Transmembrane helix</keyword>
<accession>A0A7X0MX49</accession>
<proteinExistence type="predicted"/>
<name>A0A7X0MX49_9GAMM</name>
<dbReference type="PANTHER" id="PTHR34351:SF1">
    <property type="entry name" value="SLR1927 PROTEIN"/>
    <property type="match status" value="1"/>
</dbReference>
<keyword evidence="1" id="KW-0812">Transmembrane</keyword>
<reference evidence="2 3" key="1">
    <citation type="submission" date="2020-08" db="EMBL/GenBank/DDBJ databases">
        <title>Genomic Encyclopedia of Type Strains, Phase IV (KMG-IV): sequencing the most valuable type-strain genomes for metagenomic binning, comparative biology and taxonomic classification.</title>
        <authorList>
            <person name="Goeker M."/>
        </authorList>
    </citation>
    <scope>NUCLEOTIDE SEQUENCE [LARGE SCALE GENOMIC DNA]</scope>
    <source>
        <strain evidence="2 3">DSM 22368</strain>
    </source>
</reference>